<organism evidence="1 2">
    <name type="scientific">Haloarcula rubra</name>
    <dbReference type="NCBI Taxonomy" id="2487747"/>
    <lineage>
        <taxon>Archaea</taxon>
        <taxon>Methanobacteriati</taxon>
        <taxon>Methanobacteriota</taxon>
        <taxon>Stenosarchaea group</taxon>
        <taxon>Halobacteria</taxon>
        <taxon>Halobacteriales</taxon>
        <taxon>Haloarculaceae</taxon>
        <taxon>Haloarcula</taxon>
    </lineage>
</organism>
<dbReference type="Gene3D" id="1.10.10.10">
    <property type="entry name" value="Winged helix-like DNA-binding domain superfamily/Winged helix DNA-binding domain"/>
    <property type="match status" value="1"/>
</dbReference>
<comment type="caution">
    <text evidence="1">The sequence shown here is derived from an EMBL/GenBank/DDBJ whole genome shotgun (WGS) entry which is preliminary data.</text>
</comment>
<gene>
    <name evidence="1" type="ORF">EGH21_21435</name>
</gene>
<dbReference type="Proteomes" id="UP001430377">
    <property type="component" value="Unassembled WGS sequence"/>
</dbReference>
<dbReference type="InterPro" id="IPR036390">
    <property type="entry name" value="WH_DNA-bd_sf"/>
</dbReference>
<dbReference type="SUPFAM" id="SSF46785">
    <property type="entry name" value="Winged helix' DNA-binding domain"/>
    <property type="match status" value="1"/>
</dbReference>
<dbReference type="InterPro" id="IPR011991">
    <property type="entry name" value="ArsR-like_HTH"/>
</dbReference>
<dbReference type="InterPro" id="IPR036388">
    <property type="entry name" value="WH-like_DNA-bd_sf"/>
</dbReference>
<dbReference type="RefSeq" id="WP_220620455.1">
    <property type="nucleotide sequence ID" value="NZ_RKLR01000016.1"/>
</dbReference>
<dbReference type="EMBL" id="RKLR01000016">
    <property type="protein sequence ID" value="MBX0325591.1"/>
    <property type="molecule type" value="Genomic_DNA"/>
</dbReference>
<dbReference type="CDD" id="cd00090">
    <property type="entry name" value="HTH_ARSR"/>
    <property type="match status" value="1"/>
</dbReference>
<evidence type="ECO:0000313" key="2">
    <source>
        <dbReference type="Proteomes" id="UP001430377"/>
    </source>
</evidence>
<dbReference type="AlphaFoldDB" id="A0AAW4PYA0"/>
<dbReference type="Pfam" id="PF13412">
    <property type="entry name" value="HTH_24"/>
    <property type="match status" value="1"/>
</dbReference>
<evidence type="ECO:0000313" key="1">
    <source>
        <dbReference type="EMBL" id="MBX0325591.1"/>
    </source>
</evidence>
<protein>
    <submittedName>
        <fullName evidence="1">Winged helix-turn-helix domain-containing protein</fullName>
    </submittedName>
</protein>
<reference evidence="1 2" key="1">
    <citation type="submission" date="2021-06" db="EMBL/GenBank/DDBJ databases">
        <title>Halomicroarcula sp. a new haloarchaeum isolated from saline soil.</title>
        <authorList>
            <person name="Duran-Viseras A."/>
            <person name="Sanchez-Porro C."/>
            <person name="Ventosa A."/>
        </authorList>
    </citation>
    <scope>NUCLEOTIDE SEQUENCE [LARGE SCALE GENOMIC DNA]</scope>
    <source>
        <strain evidence="1 2">F13</strain>
    </source>
</reference>
<sequence>MSKDWRKQLADVPPSAKLVYKTLEYENELTQSQLAEETLLSPRTVRSALKVLLEKNVVEEEIYFADARKRLYSITTPDEVSDSTE</sequence>
<accession>A0AAW4PYA0</accession>
<name>A0AAW4PYA0_9EURY</name>
<keyword evidence="2" id="KW-1185">Reference proteome</keyword>
<proteinExistence type="predicted"/>